<dbReference type="PANTHER" id="PTHR43135">
    <property type="entry name" value="ALPHA-D-RIBOSE 1-METHYLPHOSPHONATE 5-TRIPHOSPHATE DIPHOSPHATASE"/>
    <property type="match status" value="1"/>
</dbReference>
<name>A0A8E0NCP2_9CAUL</name>
<sequence length="412" mass="43925">MRSALLGAAALVLSAGAATAQTTCYGGAQWWTPEGFISGERCVAQGRFAAATPDAARIDLGGAWVIPALGEAHNHNLDNPVMARAMSTTYLSAGILYVKNPNSRLEWTEATRAVVNQPDTVDAVFSLGGVTAPGGHPVRLYGFLSRFYGEVREGEAFEGDAFHLVTAEGDIAPVLDRLKAEGADFVKLYLLGSEHHHERAEDPVYYGMRGVDPALAPAFVREAHARDLRVSVHVETAADFRAAVAAGVDEINHLPGYMWETGATAETYRLTEADARAAAEAGVVVVTTTVVANGFARSPDALQAVQTLQVENLRRLHDAGVSIAIGSDNYQATAALEAQNLLDIGAFTGPELLRLWIDTPRVSIFPDRMIGRLDPGYEANFVVLSADPLAAMTQPLPVTAVHKAGEAIWTAR</sequence>
<feature type="domain" description="Amidohydrolase-related" evidence="2">
    <location>
        <begin position="211"/>
        <end position="406"/>
    </location>
</feature>
<feature type="signal peptide" evidence="1">
    <location>
        <begin position="1"/>
        <end position="20"/>
    </location>
</feature>
<dbReference type="GO" id="GO:0016810">
    <property type="term" value="F:hydrolase activity, acting on carbon-nitrogen (but not peptide) bonds"/>
    <property type="evidence" value="ECO:0007669"/>
    <property type="project" value="InterPro"/>
</dbReference>
<proteinExistence type="predicted"/>
<dbReference type="InterPro" id="IPR011059">
    <property type="entry name" value="Metal-dep_hydrolase_composite"/>
</dbReference>
<dbReference type="InterPro" id="IPR032466">
    <property type="entry name" value="Metal_Hydrolase"/>
</dbReference>
<dbReference type="Proteomes" id="UP000016569">
    <property type="component" value="Unassembled WGS sequence"/>
</dbReference>
<dbReference type="PANTHER" id="PTHR43135:SF3">
    <property type="entry name" value="ALPHA-D-RIBOSE 1-METHYLPHOSPHONATE 5-TRIPHOSPHATE DIPHOSPHATASE"/>
    <property type="match status" value="1"/>
</dbReference>
<reference evidence="4" key="1">
    <citation type="journal article" date="2013" name="Genome Announc.">
        <title>Draft Genome Sequence of the Dimorphic Prosthecate Bacterium Brevundimonas abyssalis TAR-001T.</title>
        <authorList>
            <person name="Tsubouchi T."/>
            <person name="Nishi S."/>
            <person name="Usui K."/>
            <person name="Shimane Y."/>
            <person name="Takaki Y."/>
            <person name="Maruyama T."/>
            <person name="Hatada Y."/>
        </authorList>
    </citation>
    <scope>NUCLEOTIDE SEQUENCE [LARGE SCALE GENOMIC DNA]</scope>
    <source>
        <strain evidence="4">TAR-001</strain>
    </source>
</reference>
<dbReference type="SUPFAM" id="SSF51338">
    <property type="entry name" value="Composite domain of metallo-dependent hydrolases"/>
    <property type="match status" value="1"/>
</dbReference>
<gene>
    <name evidence="3" type="ORF">MBEBAB_2158</name>
</gene>
<dbReference type="AlphaFoldDB" id="A0A8E0NCP2"/>
<dbReference type="OrthoDB" id="8098664at2"/>
<dbReference type="RefSeq" id="WP_021698002.1">
    <property type="nucleotide sequence ID" value="NZ_BATC01000043.1"/>
</dbReference>
<comment type="caution">
    <text evidence="3">The sequence shown here is derived from an EMBL/GenBank/DDBJ whole genome shotgun (WGS) entry which is preliminary data.</text>
</comment>
<dbReference type="Pfam" id="PF01979">
    <property type="entry name" value="Amidohydro_1"/>
    <property type="match status" value="1"/>
</dbReference>
<evidence type="ECO:0000256" key="1">
    <source>
        <dbReference type="SAM" id="SignalP"/>
    </source>
</evidence>
<dbReference type="InterPro" id="IPR051781">
    <property type="entry name" value="Metallo-dep_Hydrolase"/>
</dbReference>
<dbReference type="Gene3D" id="2.30.40.10">
    <property type="entry name" value="Urease, subunit C, domain 1"/>
    <property type="match status" value="1"/>
</dbReference>
<evidence type="ECO:0000259" key="2">
    <source>
        <dbReference type="Pfam" id="PF01979"/>
    </source>
</evidence>
<dbReference type="EMBL" id="BATC01000043">
    <property type="protein sequence ID" value="GAD59908.1"/>
    <property type="molecule type" value="Genomic_DNA"/>
</dbReference>
<keyword evidence="4" id="KW-1185">Reference proteome</keyword>
<dbReference type="SUPFAM" id="SSF51556">
    <property type="entry name" value="Metallo-dependent hydrolases"/>
    <property type="match status" value="1"/>
</dbReference>
<keyword evidence="1" id="KW-0732">Signal</keyword>
<protein>
    <recommendedName>
        <fullName evidence="2">Amidohydrolase-related domain-containing protein</fullName>
    </recommendedName>
</protein>
<accession>A0A8E0NCP2</accession>
<feature type="chain" id="PRO_5034928098" description="Amidohydrolase-related domain-containing protein" evidence="1">
    <location>
        <begin position="21"/>
        <end position="412"/>
    </location>
</feature>
<organism evidence="3 4">
    <name type="scientific">Brevundimonas abyssalis TAR-001</name>
    <dbReference type="NCBI Taxonomy" id="1391729"/>
    <lineage>
        <taxon>Bacteria</taxon>
        <taxon>Pseudomonadati</taxon>
        <taxon>Pseudomonadota</taxon>
        <taxon>Alphaproteobacteria</taxon>
        <taxon>Caulobacterales</taxon>
        <taxon>Caulobacteraceae</taxon>
        <taxon>Brevundimonas</taxon>
    </lineage>
</organism>
<evidence type="ECO:0000313" key="4">
    <source>
        <dbReference type="Proteomes" id="UP000016569"/>
    </source>
</evidence>
<evidence type="ECO:0000313" key="3">
    <source>
        <dbReference type="EMBL" id="GAD59908.1"/>
    </source>
</evidence>
<dbReference type="InterPro" id="IPR006680">
    <property type="entry name" value="Amidohydro-rel"/>
</dbReference>
<dbReference type="Gene3D" id="3.20.20.140">
    <property type="entry name" value="Metal-dependent hydrolases"/>
    <property type="match status" value="1"/>
</dbReference>